<keyword evidence="3" id="KW-0732">Signal</keyword>
<name>A0A7X0IF35_9ACTN</name>
<accession>A0A7X0IF35</accession>
<feature type="region of interest" description="Disordered" evidence="2">
    <location>
        <begin position="269"/>
        <end position="332"/>
    </location>
</feature>
<evidence type="ECO:0000256" key="3">
    <source>
        <dbReference type="SAM" id="SignalP"/>
    </source>
</evidence>
<feature type="compositionally biased region" description="Pro residues" evidence="2">
    <location>
        <begin position="302"/>
        <end position="314"/>
    </location>
</feature>
<evidence type="ECO:0000256" key="2">
    <source>
        <dbReference type="SAM" id="MobiDB-lite"/>
    </source>
</evidence>
<evidence type="ECO:0000313" key="6">
    <source>
        <dbReference type="Proteomes" id="UP000555564"/>
    </source>
</evidence>
<organism evidence="5 6">
    <name type="scientific">Sphaerisporangium rubeum</name>
    <dbReference type="NCBI Taxonomy" id="321317"/>
    <lineage>
        <taxon>Bacteria</taxon>
        <taxon>Bacillati</taxon>
        <taxon>Actinomycetota</taxon>
        <taxon>Actinomycetes</taxon>
        <taxon>Streptosporangiales</taxon>
        <taxon>Streptosporangiaceae</taxon>
        <taxon>Sphaerisporangium</taxon>
    </lineage>
</organism>
<dbReference type="SUPFAM" id="SSF52266">
    <property type="entry name" value="SGNH hydrolase"/>
    <property type="match status" value="1"/>
</dbReference>
<keyword evidence="1" id="KW-0175">Coiled coil</keyword>
<feature type="compositionally biased region" description="Basic and acidic residues" evidence="2">
    <location>
        <begin position="274"/>
        <end position="297"/>
    </location>
</feature>
<dbReference type="Pfam" id="PF13472">
    <property type="entry name" value="Lipase_GDSL_2"/>
    <property type="match status" value="1"/>
</dbReference>
<sequence length="332" mass="35017">MVKRIAFVLAAAVAGAPGTAVALAADPVPPVMAALGDSISAGFNACGWYVSCTSRSWSAGDHPGVNSHYLRLLALGPAIKGHNRNFAVPGSTSADMAAQAQKAVAAKAGYVTLLIGAQDACVASESKMTPVATYRARIDRALAVLAPSGAKVFAASIPDLKRLWRIGKDNVLAKSFWAIGGICPTMLANAGSDAKKDKARRDRVRERVQEYNAQMAEACAAYGPGCRYDGGAVFSYPFTLDHVSKWDFFHPNADGQRALAQATFTNGFSFDRSPLAREDPLAQRKPEQDAPEQRTPPEEEPVPPPSPSATPKPSLPADGAIAQWPAAGWSTQ</sequence>
<feature type="domain" description="SGNH hydrolase-type esterase" evidence="4">
    <location>
        <begin position="34"/>
        <end position="258"/>
    </location>
</feature>
<gene>
    <name evidence="5" type="ORF">BJ992_003417</name>
</gene>
<proteinExistence type="predicted"/>
<dbReference type="Proteomes" id="UP000555564">
    <property type="component" value="Unassembled WGS sequence"/>
</dbReference>
<feature type="chain" id="PRO_5031248733" evidence="3">
    <location>
        <begin position="25"/>
        <end position="332"/>
    </location>
</feature>
<dbReference type="InterPro" id="IPR013830">
    <property type="entry name" value="SGNH_hydro"/>
</dbReference>
<keyword evidence="6" id="KW-1185">Reference proteome</keyword>
<dbReference type="AlphaFoldDB" id="A0A7X0IF35"/>
<dbReference type="Gene3D" id="3.40.50.1110">
    <property type="entry name" value="SGNH hydrolase"/>
    <property type="match status" value="1"/>
</dbReference>
<protein>
    <submittedName>
        <fullName evidence="5">Lysophospholipase L1-like esterase</fullName>
    </submittedName>
</protein>
<evidence type="ECO:0000256" key="1">
    <source>
        <dbReference type="SAM" id="Coils"/>
    </source>
</evidence>
<dbReference type="InterPro" id="IPR036514">
    <property type="entry name" value="SGNH_hydro_sf"/>
</dbReference>
<feature type="signal peptide" evidence="3">
    <location>
        <begin position="1"/>
        <end position="24"/>
    </location>
</feature>
<comment type="caution">
    <text evidence="5">The sequence shown here is derived from an EMBL/GenBank/DDBJ whole genome shotgun (WGS) entry which is preliminary data.</text>
</comment>
<dbReference type="RefSeq" id="WP_184982116.1">
    <property type="nucleotide sequence ID" value="NZ_BAAALO010000061.1"/>
</dbReference>
<evidence type="ECO:0000259" key="4">
    <source>
        <dbReference type="Pfam" id="PF13472"/>
    </source>
</evidence>
<evidence type="ECO:0000313" key="5">
    <source>
        <dbReference type="EMBL" id="MBB6473986.1"/>
    </source>
</evidence>
<feature type="coiled-coil region" evidence="1">
    <location>
        <begin position="194"/>
        <end position="221"/>
    </location>
</feature>
<reference evidence="5 6" key="1">
    <citation type="submission" date="2020-08" db="EMBL/GenBank/DDBJ databases">
        <title>Sequencing the genomes of 1000 actinobacteria strains.</title>
        <authorList>
            <person name="Klenk H.-P."/>
        </authorList>
    </citation>
    <scope>NUCLEOTIDE SEQUENCE [LARGE SCALE GENOMIC DNA]</scope>
    <source>
        <strain evidence="5 6">DSM 44936</strain>
    </source>
</reference>
<dbReference type="EMBL" id="JACHIU010000001">
    <property type="protein sequence ID" value="MBB6473986.1"/>
    <property type="molecule type" value="Genomic_DNA"/>
</dbReference>